<dbReference type="PANTHER" id="PTHR21580">
    <property type="entry name" value="SHIPPO-1-RELATED"/>
    <property type="match status" value="1"/>
</dbReference>
<accession>A0A1B6HYW3</accession>
<feature type="region of interest" description="Disordered" evidence="1">
    <location>
        <begin position="102"/>
        <end position="128"/>
    </location>
</feature>
<gene>
    <name evidence="2" type="ORF">g.2653</name>
</gene>
<feature type="region of interest" description="Disordered" evidence="1">
    <location>
        <begin position="1"/>
        <end position="31"/>
    </location>
</feature>
<dbReference type="InterPro" id="IPR010736">
    <property type="entry name" value="SHIPPO-rpt"/>
</dbReference>
<sequence length="233" mass="26104">MVKQRSPGPRYALPTMFGNVKHDPTRPQAPAFSFGVVTQRRAKISSPGPKYDTRDINQHGKLRIPQAPVLGRWRATKIPRTPAPKQYSTKLIDHQYPSYSFGFKRQPSGKSKTPGPNKYAAPSCMGPKIPDRTAQPAYSILSRNVVKPTLKAPGPKYMLPAPNVYLKNPPRVALLGKRKVKHSTAVPGPNKYNPKPTYEKREALKGISFGVQHSPEQYIVYFPEDREVDAFVF</sequence>
<evidence type="ECO:0000256" key="1">
    <source>
        <dbReference type="SAM" id="MobiDB-lite"/>
    </source>
</evidence>
<protein>
    <submittedName>
        <fullName evidence="2">Uncharacterized protein</fullName>
    </submittedName>
</protein>
<dbReference type="EMBL" id="GECU01027843">
    <property type="protein sequence ID" value="JAS79863.1"/>
    <property type="molecule type" value="Transcribed_RNA"/>
</dbReference>
<dbReference type="Pfam" id="PF07004">
    <property type="entry name" value="SHIPPO-rpt"/>
    <property type="match status" value="2"/>
</dbReference>
<dbReference type="AlphaFoldDB" id="A0A1B6HYW3"/>
<dbReference type="InterPro" id="IPR051291">
    <property type="entry name" value="CIMAP"/>
</dbReference>
<proteinExistence type="predicted"/>
<dbReference type="PANTHER" id="PTHR21580:SF28">
    <property type="entry name" value="BOREALIN N-TERMINAL DOMAIN-CONTAINING PROTEIN-RELATED"/>
    <property type="match status" value="1"/>
</dbReference>
<reference evidence="2" key="1">
    <citation type="submission" date="2015-11" db="EMBL/GenBank/DDBJ databases">
        <title>De novo transcriptome assembly of four potential Pierce s Disease insect vectors from Arizona vineyards.</title>
        <authorList>
            <person name="Tassone E.E."/>
        </authorList>
    </citation>
    <scope>NUCLEOTIDE SEQUENCE</scope>
</reference>
<name>A0A1B6HYW3_9HEMI</name>
<evidence type="ECO:0000313" key="2">
    <source>
        <dbReference type="EMBL" id="JAS79863.1"/>
    </source>
</evidence>
<organism evidence="2">
    <name type="scientific">Homalodisca liturata</name>
    <dbReference type="NCBI Taxonomy" id="320908"/>
    <lineage>
        <taxon>Eukaryota</taxon>
        <taxon>Metazoa</taxon>
        <taxon>Ecdysozoa</taxon>
        <taxon>Arthropoda</taxon>
        <taxon>Hexapoda</taxon>
        <taxon>Insecta</taxon>
        <taxon>Pterygota</taxon>
        <taxon>Neoptera</taxon>
        <taxon>Paraneoptera</taxon>
        <taxon>Hemiptera</taxon>
        <taxon>Auchenorrhyncha</taxon>
        <taxon>Membracoidea</taxon>
        <taxon>Cicadellidae</taxon>
        <taxon>Cicadellinae</taxon>
        <taxon>Proconiini</taxon>
        <taxon>Homalodisca</taxon>
    </lineage>
</organism>